<keyword evidence="3" id="KW-0443">Lipid metabolism</keyword>
<keyword evidence="8" id="KW-1185">Reference proteome</keyword>
<dbReference type="GO" id="GO:0003847">
    <property type="term" value="F:1-alkyl-2-acetylglycerophosphocholine esterase activity"/>
    <property type="evidence" value="ECO:0007669"/>
    <property type="project" value="TreeGrafter"/>
</dbReference>
<dbReference type="Pfam" id="PF00561">
    <property type="entry name" value="Abhydrolase_1"/>
    <property type="match status" value="1"/>
</dbReference>
<dbReference type="GO" id="GO:0016042">
    <property type="term" value="P:lipid catabolic process"/>
    <property type="evidence" value="ECO:0007669"/>
    <property type="project" value="UniProtKB-KW"/>
</dbReference>
<dbReference type="SUPFAM" id="SSF53474">
    <property type="entry name" value="alpha/beta-Hydrolases"/>
    <property type="match status" value="1"/>
</dbReference>
<evidence type="ECO:0000259" key="6">
    <source>
        <dbReference type="Pfam" id="PF07176"/>
    </source>
</evidence>
<keyword evidence="4" id="KW-0175">Coiled coil</keyword>
<evidence type="ECO:0000256" key="1">
    <source>
        <dbReference type="ARBA" id="ARBA00022801"/>
    </source>
</evidence>
<dbReference type="InterPro" id="IPR000073">
    <property type="entry name" value="AB_hydrolase_1"/>
</dbReference>
<proteinExistence type="predicted"/>
<evidence type="ECO:0000256" key="4">
    <source>
        <dbReference type="SAM" id="Coils"/>
    </source>
</evidence>
<dbReference type="PANTHER" id="PTHR10272:SF13">
    <property type="entry name" value="POLY(ETHYLENE TEREPHTHALATE) HYDROLASE"/>
    <property type="match status" value="1"/>
</dbReference>
<name>A0A1Z4LHX4_9CYAN</name>
<dbReference type="InterPro" id="IPR029058">
    <property type="entry name" value="AB_hydrolase_fold"/>
</dbReference>
<evidence type="ECO:0000256" key="2">
    <source>
        <dbReference type="ARBA" id="ARBA00022963"/>
    </source>
</evidence>
<dbReference type="Gene3D" id="3.40.50.1820">
    <property type="entry name" value="alpha/beta hydrolase"/>
    <property type="match status" value="1"/>
</dbReference>
<keyword evidence="1" id="KW-0378">Hydrolase</keyword>
<feature type="coiled-coil region" evidence="4">
    <location>
        <begin position="165"/>
        <end position="192"/>
    </location>
</feature>
<organism evidence="7 8">
    <name type="scientific">Calothrix parasitica NIES-267</name>
    <dbReference type="NCBI Taxonomy" id="1973488"/>
    <lineage>
        <taxon>Bacteria</taxon>
        <taxon>Bacillati</taxon>
        <taxon>Cyanobacteriota</taxon>
        <taxon>Cyanophyceae</taxon>
        <taxon>Nostocales</taxon>
        <taxon>Calotrichaceae</taxon>
        <taxon>Calothrix</taxon>
    </lineage>
</organism>
<keyword evidence="2" id="KW-0442">Lipid degradation</keyword>
<dbReference type="AlphaFoldDB" id="A0A1Z4LHX4"/>
<feature type="domain" description="AB hydrolase-1" evidence="5">
    <location>
        <begin position="249"/>
        <end position="358"/>
    </location>
</feature>
<evidence type="ECO:0000313" key="8">
    <source>
        <dbReference type="Proteomes" id="UP000218418"/>
    </source>
</evidence>
<feature type="domain" description="DUF1400" evidence="6">
    <location>
        <begin position="37"/>
        <end position="164"/>
    </location>
</feature>
<dbReference type="EMBL" id="AP018227">
    <property type="protein sequence ID" value="BAY80832.1"/>
    <property type="molecule type" value="Genomic_DNA"/>
</dbReference>
<dbReference type="InterPro" id="IPR010802">
    <property type="entry name" value="DUF1400"/>
</dbReference>
<evidence type="ECO:0008006" key="9">
    <source>
        <dbReference type="Google" id="ProtNLM"/>
    </source>
</evidence>
<evidence type="ECO:0000256" key="3">
    <source>
        <dbReference type="ARBA" id="ARBA00023098"/>
    </source>
</evidence>
<accession>A0A1Z4LHX4</accession>
<gene>
    <name evidence="7" type="ORF">NIES267_02970</name>
</gene>
<evidence type="ECO:0000259" key="5">
    <source>
        <dbReference type="Pfam" id="PF00561"/>
    </source>
</evidence>
<dbReference type="Proteomes" id="UP000218418">
    <property type="component" value="Chromosome"/>
</dbReference>
<sequence length="561" mass="62244">MNSLFSKWTSNLRKSWLLLVLSVLLSIFGISNYAWTAERIYASYSAFQRSISINTLEKFAVDGEISEELRVYTQYLKPEKIAELRQVLTSQIKVHPAAVSQFLYTSQGEFMLKRLGEVITTESGESESGFHGLRSALILAAAEPEGLTLLNIFQKYPSSKINIDLARTLQIAEELETLINETNKAVATVSAKSDTEAQIPTQSGIESLPSLKNRGRFTAKKQTLKFFDIARRRLLSTDIYLPNIGSSVPVIVISHGIGTDSNNFRYLAKHLATNGFAVVVPNHPGSDTKQVQSLMNGNASEVAQPEEFINRPLDVKFVLDELEKLNKTDSRLNNVLDLQQIGVFGQSFGGYTALALAGAKINLEKIQENCNQKALKQTWNMSLLLQCRMQELQQNKPVEQYNLYDERVKAVIAVNPITSSIFGETGLSEIKTPVMMVASSEDTVAPALYEQILPFSWINNPQKYLVQIEGATHFSAIGDGKESSEQAGVTAKLIGDNPKQAQSYIKKLSLPFFQSHVSDKSQYRPYLTAAYAETISAKSMNLSLIQHLSTTEIAKAVNSEH</sequence>
<reference evidence="7 8" key="1">
    <citation type="submission" date="2017-06" db="EMBL/GenBank/DDBJ databases">
        <title>Genome sequencing of cyanobaciteial culture collection at National Institute for Environmental Studies (NIES).</title>
        <authorList>
            <person name="Hirose Y."/>
            <person name="Shimura Y."/>
            <person name="Fujisawa T."/>
            <person name="Nakamura Y."/>
            <person name="Kawachi M."/>
        </authorList>
    </citation>
    <scope>NUCLEOTIDE SEQUENCE [LARGE SCALE GENOMIC DNA]</scope>
    <source>
        <strain evidence="7 8">NIES-267</strain>
    </source>
</reference>
<evidence type="ECO:0000313" key="7">
    <source>
        <dbReference type="EMBL" id="BAY80832.1"/>
    </source>
</evidence>
<dbReference type="PANTHER" id="PTHR10272">
    <property type="entry name" value="PLATELET-ACTIVATING FACTOR ACETYLHYDROLASE"/>
    <property type="match status" value="1"/>
</dbReference>
<dbReference type="OrthoDB" id="422423at2"/>
<protein>
    <recommendedName>
        <fullName evidence="9">DUF1400 domain-containing protein</fullName>
    </recommendedName>
</protein>
<dbReference type="Pfam" id="PF07176">
    <property type="entry name" value="DUF1400"/>
    <property type="match status" value="1"/>
</dbReference>